<reference evidence="2" key="1">
    <citation type="submission" date="2019-03" db="EMBL/GenBank/DDBJ databases">
        <title>Afifella sp. nov., isolated from activated sludge.</title>
        <authorList>
            <person name="Li Q."/>
            <person name="Liu Y."/>
        </authorList>
    </citation>
    <scope>NUCLEOTIDE SEQUENCE</scope>
    <source>
        <strain evidence="2">L72</strain>
    </source>
</reference>
<comment type="caution">
    <text evidence="2">The sequence shown here is derived from an EMBL/GenBank/DDBJ whole genome shotgun (WGS) entry which is preliminary data.</text>
</comment>
<dbReference type="InterPro" id="IPR001387">
    <property type="entry name" value="Cro/C1-type_HTH"/>
</dbReference>
<dbReference type="RefSeq" id="WP_161138554.1">
    <property type="nucleotide sequence ID" value="NZ_SPKJ01000001.1"/>
</dbReference>
<organism evidence="2 3">
    <name type="scientific">Propylenella binzhouense</name>
    <dbReference type="NCBI Taxonomy" id="2555902"/>
    <lineage>
        <taxon>Bacteria</taxon>
        <taxon>Pseudomonadati</taxon>
        <taxon>Pseudomonadota</taxon>
        <taxon>Alphaproteobacteria</taxon>
        <taxon>Hyphomicrobiales</taxon>
        <taxon>Propylenellaceae</taxon>
        <taxon>Propylenella</taxon>
    </lineage>
</organism>
<dbReference type="OrthoDB" id="4419620at2"/>
<dbReference type="EMBL" id="SPKJ01000001">
    <property type="protein sequence ID" value="MYZ46209.1"/>
    <property type="molecule type" value="Genomic_DNA"/>
</dbReference>
<proteinExistence type="predicted"/>
<dbReference type="SUPFAM" id="SSF47413">
    <property type="entry name" value="lambda repressor-like DNA-binding domains"/>
    <property type="match status" value="1"/>
</dbReference>
<dbReference type="AlphaFoldDB" id="A0A964T0Y6"/>
<name>A0A964T0Y6_9HYPH</name>
<dbReference type="CDD" id="cd00093">
    <property type="entry name" value="HTH_XRE"/>
    <property type="match status" value="1"/>
</dbReference>
<evidence type="ECO:0000313" key="2">
    <source>
        <dbReference type="EMBL" id="MYZ46209.1"/>
    </source>
</evidence>
<dbReference type="Proteomes" id="UP000773614">
    <property type="component" value="Unassembled WGS sequence"/>
</dbReference>
<dbReference type="PANTHER" id="PTHR43236:SF1">
    <property type="entry name" value="BLL7220 PROTEIN"/>
    <property type="match status" value="1"/>
</dbReference>
<dbReference type="SMART" id="SM00530">
    <property type="entry name" value="HTH_XRE"/>
    <property type="match status" value="1"/>
</dbReference>
<dbReference type="PANTHER" id="PTHR43236">
    <property type="entry name" value="ANTITOXIN HIGA1"/>
    <property type="match status" value="1"/>
</dbReference>
<feature type="domain" description="HTH cro/C1-type" evidence="1">
    <location>
        <begin position="15"/>
        <end position="69"/>
    </location>
</feature>
<dbReference type="Gene3D" id="1.10.260.40">
    <property type="entry name" value="lambda repressor-like DNA-binding domains"/>
    <property type="match status" value="1"/>
</dbReference>
<evidence type="ECO:0000313" key="3">
    <source>
        <dbReference type="Proteomes" id="UP000773614"/>
    </source>
</evidence>
<dbReference type="InterPro" id="IPR010982">
    <property type="entry name" value="Lambda_DNA-bd_dom_sf"/>
</dbReference>
<protein>
    <submittedName>
        <fullName evidence="2">XRE family transcriptional regulator</fullName>
    </submittedName>
</protein>
<evidence type="ECO:0000259" key="1">
    <source>
        <dbReference type="PROSITE" id="PS50943"/>
    </source>
</evidence>
<sequence>MNEEPSPSDIFRQRLREAREMRGYKQEQLAERAKMPATTVAHFEAGTRKPSFDSLRKLAIALEITTDYLLGRVDDPELAEAGDPLFRDVAKLSGNDREIAKDFLKMLAERSKKDKGS</sequence>
<keyword evidence="3" id="KW-1185">Reference proteome</keyword>
<dbReference type="PROSITE" id="PS50943">
    <property type="entry name" value="HTH_CROC1"/>
    <property type="match status" value="1"/>
</dbReference>
<accession>A0A964T0Y6</accession>
<dbReference type="Pfam" id="PF01381">
    <property type="entry name" value="HTH_3"/>
    <property type="match status" value="1"/>
</dbReference>
<gene>
    <name evidence="2" type="ORF">E4O86_00520</name>
</gene>
<dbReference type="GO" id="GO:0003677">
    <property type="term" value="F:DNA binding"/>
    <property type="evidence" value="ECO:0007669"/>
    <property type="project" value="InterPro"/>
</dbReference>
<dbReference type="InterPro" id="IPR052345">
    <property type="entry name" value="Rad_response_metalloprotease"/>
</dbReference>